<accession>A0A024UUP0</accession>
<keyword evidence="2" id="KW-1133">Transmembrane helix</keyword>
<evidence type="ECO:0000256" key="2">
    <source>
        <dbReference type="SAM" id="Phobius"/>
    </source>
</evidence>
<organism evidence="3">
    <name type="scientific">Aphanomyces invadans</name>
    <dbReference type="NCBI Taxonomy" id="157072"/>
    <lineage>
        <taxon>Eukaryota</taxon>
        <taxon>Sar</taxon>
        <taxon>Stramenopiles</taxon>
        <taxon>Oomycota</taxon>
        <taxon>Saprolegniomycetes</taxon>
        <taxon>Saprolegniales</taxon>
        <taxon>Verrucalvaceae</taxon>
        <taxon>Aphanomyces</taxon>
    </lineage>
</organism>
<dbReference type="OrthoDB" id="626167at2759"/>
<reference evidence="3" key="1">
    <citation type="submission" date="2013-12" db="EMBL/GenBank/DDBJ databases">
        <title>The Genome Sequence of Aphanomyces invadans NJM9701.</title>
        <authorList>
            <consortium name="The Broad Institute Genomics Platform"/>
            <person name="Russ C."/>
            <person name="Tyler B."/>
            <person name="van West P."/>
            <person name="Dieguez-Uribeondo J."/>
            <person name="Young S.K."/>
            <person name="Zeng Q."/>
            <person name="Gargeya S."/>
            <person name="Fitzgerald M."/>
            <person name="Abouelleil A."/>
            <person name="Alvarado L."/>
            <person name="Chapman S.B."/>
            <person name="Gainer-Dewar J."/>
            <person name="Goldberg J."/>
            <person name="Griggs A."/>
            <person name="Gujja S."/>
            <person name="Hansen M."/>
            <person name="Howarth C."/>
            <person name="Imamovic A."/>
            <person name="Ireland A."/>
            <person name="Larimer J."/>
            <person name="McCowan C."/>
            <person name="Murphy C."/>
            <person name="Pearson M."/>
            <person name="Poon T.W."/>
            <person name="Priest M."/>
            <person name="Roberts A."/>
            <person name="Saif S."/>
            <person name="Shea T."/>
            <person name="Sykes S."/>
            <person name="Wortman J."/>
            <person name="Nusbaum C."/>
            <person name="Birren B."/>
        </authorList>
    </citation>
    <scope>NUCLEOTIDE SEQUENCE [LARGE SCALE GENOMIC DNA]</scope>
    <source>
        <strain evidence="3">NJM9701</strain>
    </source>
</reference>
<dbReference type="EMBL" id="KI913952">
    <property type="protein sequence ID" value="ETW10054.1"/>
    <property type="molecule type" value="Genomic_DNA"/>
</dbReference>
<feature type="compositionally biased region" description="Basic residues" evidence="1">
    <location>
        <begin position="1"/>
        <end position="14"/>
    </location>
</feature>
<name>A0A024UUP0_9STRA</name>
<feature type="region of interest" description="Disordered" evidence="1">
    <location>
        <begin position="1"/>
        <end position="39"/>
    </location>
</feature>
<gene>
    <name evidence="3" type="ORF">H310_00442</name>
</gene>
<evidence type="ECO:0000256" key="1">
    <source>
        <dbReference type="SAM" id="MobiDB-lite"/>
    </source>
</evidence>
<keyword evidence="2" id="KW-0472">Membrane</keyword>
<dbReference type="VEuPathDB" id="FungiDB:H310_00442"/>
<proteinExistence type="predicted"/>
<dbReference type="AlphaFoldDB" id="A0A024UUP0"/>
<feature type="transmembrane region" description="Helical" evidence="2">
    <location>
        <begin position="48"/>
        <end position="67"/>
    </location>
</feature>
<protein>
    <submittedName>
        <fullName evidence="3">Uncharacterized protein</fullName>
    </submittedName>
</protein>
<dbReference type="RefSeq" id="XP_008861465.1">
    <property type="nucleotide sequence ID" value="XM_008863243.1"/>
</dbReference>
<evidence type="ECO:0000313" key="3">
    <source>
        <dbReference type="EMBL" id="ETW10054.1"/>
    </source>
</evidence>
<keyword evidence="2" id="KW-0812">Transmembrane</keyword>
<dbReference type="GeneID" id="20077492"/>
<sequence length="296" mass="32529">MGKRKSVKQRRKGKNAADVNSLHKVEAARKGTTPSTKQLQSTKRDDSWIVYAILVGAAAVCASLDLVTRLVADEYISKWCKWFFIVLVCINIRTHAQLGTKPLPLRAVMYILCNFAGATTICIVREEVPAYLRSAQPWINVAAAAILVEGFISNSSVGKVRCMWLRGLCAVPVSLWKTKTLGQLIHNCYVTSTALHRTVPMVTADMSASGIMILFLAYVDLWVAATVPKSTLLQRLVDIAQHVIVVSLIALVWKTEEASPSLHEHAASVAGGLVLLYNLVKFCWVPLEFAVASRLL</sequence>